<keyword evidence="2" id="KW-0012">Acyltransferase</keyword>
<dbReference type="CDD" id="cd04301">
    <property type="entry name" value="NAT_SF"/>
    <property type="match status" value="1"/>
</dbReference>
<dbReference type="InterPro" id="IPR000182">
    <property type="entry name" value="GNAT_dom"/>
</dbReference>
<dbReference type="SUPFAM" id="SSF55729">
    <property type="entry name" value="Acyl-CoA N-acyltransferases (Nat)"/>
    <property type="match status" value="1"/>
</dbReference>
<dbReference type="PANTHER" id="PTHR43877">
    <property type="entry name" value="AMINOALKYLPHOSPHONATE N-ACETYLTRANSFERASE-RELATED-RELATED"/>
    <property type="match status" value="1"/>
</dbReference>
<name>A0A0A0C1H8_9CELL</name>
<evidence type="ECO:0000259" key="3">
    <source>
        <dbReference type="PROSITE" id="PS51186"/>
    </source>
</evidence>
<dbReference type="RefSeq" id="WP_052104959.1">
    <property type="nucleotide sequence ID" value="NZ_AXCZ01000024.1"/>
</dbReference>
<dbReference type="AlphaFoldDB" id="A0A0A0C1H8"/>
<dbReference type="GO" id="GO:0016747">
    <property type="term" value="F:acyltransferase activity, transferring groups other than amino-acyl groups"/>
    <property type="evidence" value="ECO:0007669"/>
    <property type="project" value="InterPro"/>
</dbReference>
<protein>
    <submittedName>
        <fullName evidence="4">GCN5 family acetyltransferase</fullName>
    </submittedName>
</protein>
<evidence type="ECO:0000313" key="4">
    <source>
        <dbReference type="EMBL" id="KGM13792.1"/>
    </source>
</evidence>
<dbReference type="OrthoDB" id="9799092at2"/>
<dbReference type="Pfam" id="PF00583">
    <property type="entry name" value="Acetyltransf_1"/>
    <property type="match status" value="1"/>
</dbReference>
<evidence type="ECO:0000313" key="5">
    <source>
        <dbReference type="Proteomes" id="UP000054314"/>
    </source>
</evidence>
<accession>A0A0A0C1H8</accession>
<evidence type="ECO:0000256" key="2">
    <source>
        <dbReference type="ARBA" id="ARBA00023315"/>
    </source>
</evidence>
<dbReference type="Gene3D" id="3.40.630.30">
    <property type="match status" value="1"/>
</dbReference>
<gene>
    <name evidence="4" type="ORF">N869_09630</name>
</gene>
<dbReference type="InterPro" id="IPR050832">
    <property type="entry name" value="Bact_Acetyltransf"/>
</dbReference>
<sequence>MPLDHSVPTPLAAPLDPSRLPDGWTVAPAEPGDAAPLHVLLTAHEQVAHGSAATLLEQVEAVVAVPEGPFRHHLVVRDADGAVRAWATMHDRAAGRAVLALVLDPGLPDEVADPLAATLLDWAVADAQVLGRARGVATTQLDTGRYAGDERQGRWYRSAGLTHARTWLQMSRPVTPADALEGAFPAPHPQVRVRRVRRATDGMPEPHDLTTVHDVLEEAFTDHFNHREETLEEFLTRLREDPGHRWDHWWIAELAEGDAVRPAGALVGAVNPGRDGQPDGSYLEYLGVLRTARGRGVATTLLHTAITDAATRGRDRVGLEVDADSPTGAVDLYTSLGFTTSYVTESWHLDVPVDG</sequence>
<keyword evidence="5" id="KW-1185">Reference proteome</keyword>
<keyword evidence="1 4" id="KW-0808">Transferase</keyword>
<dbReference type="PROSITE" id="PS51186">
    <property type="entry name" value="GNAT"/>
    <property type="match status" value="1"/>
</dbReference>
<proteinExistence type="predicted"/>
<dbReference type="Proteomes" id="UP000054314">
    <property type="component" value="Unassembled WGS sequence"/>
</dbReference>
<feature type="domain" description="N-acetyltransferase" evidence="3">
    <location>
        <begin position="194"/>
        <end position="355"/>
    </location>
</feature>
<dbReference type="InterPro" id="IPR016181">
    <property type="entry name" value="Acyl_CoA_acyltransferase"/>
</dbReference>
<evidence type="ECO:0000256" key="1">
    <source>
        <dbReference type="ARBA" id="ARBA00022679"/>
    </source>
</evidence>
<comment type="caution">
    <text evidence="4">The sequence shown here is derived from an EMBL/GenBank/DDBJ whole genome shotgun (WGS) entry which is preliminary data.</text>
</comment>
<organism evidence="4 5">
    <name type="scientific">Cellulomonas bogoriensis 69B4 = DSM 16987</name>
    <dbReference type="NCBI Taxonomy" id="1386082"/>
    <lineage>
        <taxon>Bacteria</taxon>
        <taxon>Bacillati</taxon>
        <taxon>Actinomycetota</taxon>
        <taxon>Actinomycetes</taxon>
        <taxon>Micrococcales</taxon>
        <taxon>Cellulomonadaceae</taxon>
        <taxon>Cellulomonas</taxon>
    </lineage>
</organism>
<dbReference type="EMBL" id="AXCZ01000024">
    <property type="protein sequence ID" value="KGM13792.1"/>
    <property type="molecule type" value="Genomic_DNA"/>
</dbReference>
<reference evidence="4 5" key="1">
    <citation type="submission" date="2013-08" db="EMBL/GenBank/DDBJ databases">
        <title>Genome sequencing of Cellulomonas bogoriensis 69B4.</title>
        <authorList>
            <person name="Chen F."/>
            <person name="Li Y."/>
            <person name="Wang G."/>
        </authorList>
    </citation>
    <scope>NUCLEOTIDE SEQUENCE [LARGE SCALE GENOMIC DNA]</scope>
    <source>
        <strain evidence="4 5">69B4</strain>
    </source>
</reference>